<dbReference type="SUPFAM" id="SSF110849">
    <property type="entry name" value="ParB/Sulfiredoxin"/>
    <property type="match status" value="1"/>
</dbReference>
<evidence type="ECO:0000313" key="4">
    <source>
        <dbReference type="EMBL" id="GBF59147.1"/>
    </source>
</evidence>
<dbReference type="InterPro" id="IPR050336">
    <property type="entry name" value="Chromosome_partition/occlusion"/>
</dbReference>
<evidence type="ECO:0000256" key="2">
    <source>
        <dbReference type="SAM" id="MobiDB-lite"/>
    </source>
</evidence>
<comment type="similarity">
    <text evidence="1">Belongs to the ParB family.</text>
</comment>
<dbReference type="Gene3D" id="1.10.10.2830">
    <property type="match status" value="1"/>
</dbReference>
<proteinExistence type="inferred from homology"/>
<dbReference type="Proteomes" id="UP000245086">
    <property type="component" value="Unassembled WGS sequence"/>
</dbReference>
<protein>
    <submittedName>
        <fullName evidence="4">Nucleoid occlusion protein</fullName>
    </submittedName>
</protein>
<keyword evidence="5" id="KW-1185">Reference proteome</keyword>
<dbReference type="RefSeq" id="WP_192576358.1">
    <property type="nucleotide sequence ID" value="NZ_BFBR01000010.1"/>
</dbReference>
<organism evidence="4 5">
    <name type="scientific">Candidatus Phycosocius bacilliformis</name>
    <dbReference type="NCBI Taxonomy" id="1445552"/>
    <lineage>
        <taxon>Bacteria</taxon>
        <taxon>Pseudomonadati</taxon>
        <taxon>Pseudomonadota</taxon>
        <taxon>Alphaproteobacteria</taxon>
        <taxon>Caulobacterales</taxon>
        <taxon>Caulobacterales incertae sedis</taxon>
        <taxon>Candidatus Phycosocius</taxon>
    </lineage>
</organism>
<accession>A0A2P2EDL4</accession>
<dbReference type="GO" id="GO:0007059">
    <property type="term" value="P:chromosome segregation"/>
    <property type="evidence" value="ECO:0007669"/>
    <property type="project" value="TreeGrafter"/>
</dbReference>
<feature type="domain" description="ParB-like N-terminal" evidence="3">
    <location>
        <begin position="19"/>
        <end position="114"/>
    </location>
</feature>
<feature type="region of interest" description="Disordered" evidence="2">
    <location>
        <begin position="631"/>
        <end position="667"/>
    </location>
</feature>
<name>A0A2P2EDL4_9PROT</name>
<dbReference type="InterPro" id="IPR003115">
    <property type="entry name" value="ParB_N"/>
</dbReference>
<dbReference type="PANTHER" id="PTHR33375">
    <property type="entry name" value="CHROMOSOME-PARTITIONING PROTEIN PARB-RELATED"/>
    <property type="match status" value="1"/>
</dbReference>
<comment type="caution">
    <text evidence="4">The sequence shown here is derived from an EMBL/GenBank/DDBJ whole genome shotgun (WGS) entry which is preliminary data.</text>
</comment>
<feature type="compositionally biased region" description="Acidic residues" evidence="2">
    <location>
        <begin position="639"/>
        <end position="649"/>
    </location>
</feature>
<dbReference type="EMBL" id="BFBR01000010">
    <property type="protein sequence ID" value="GBF59147.1"/>
    <property type="molecule type" value="Genomic_DNA"/>
</dbReference>
<dbReference type="GO" id="GO:0005694">
    <property type="term" value="C:chromosome"/>
    <property type="evidence" value="ECO:0007669"/>
    <property type="project" value="TreeGrafter"/>
</dbReference>
<dbReference type="Pfam" id="PF17762">
    <property type="entry name" value="HTH_ParB"/>
    <property type="match status" value="1"/>
</dbReference>
<evidence type="ECO:0000256" key="1">
    <source>
        <dbReference type="ARBA" id="ARBA00006295"/>
    </source>
</evidence>
<reference evidence="4 5" key="1">
    <citation type="journal article" date="2018" name="Genome Announc.">
        <title>Draft Genome Sequence of "Candidatus Phycosocius bacilliformis," an Alphaproteobacterial Ectosymbiont of the Hydrocarbon-Producing Green Alga Botryococcus braunii.</title>
        <authorList>
            <person name="Tanabe Y."/>
            <person name="Yamaguchi H."/>
            <person name="Watanabe M.M."/>
        </authorList>
    </citation>
    <scope>NUCLEOTIDE SEQUENCE [LARGE SCALE GENOMIC DNA]</scope>
    <source>
        <strain evidence="4 5">BOTRYCO-2</strain>
    </source>
</reference>
<dbReference type="InterPro" id="IPR036086">
    <property type="entry name" value="ParB/Sulfiredoxin_sf"/>
</dbReference>
<dbReference type="AlphaFoldDB" id="A0A2P2EDL4"/>
<dbReference type="Pfam" id="PF02195">
    <property type="entry name" value="ParB_N"/>
    <property type="match status" value="1"/>
</dbReference>
<dbReference type="InterPro" id="IPR041468">
    <property type="entry name" value="HTH_ParB/Spo0J"/>
</dbReference>
<dbReference type="SUPFAM" id="SSF109709">
    <property type="entry name" value="KorB DNA-binding domain-like"/>
    <property type="match status" value="1"/>
</dbReference>
<dbReference type="NCBIfam" id="TIGR00180">
    <property type="entry name" value="parB_part"/>
    <property type="match status" value="1"/>
</dbReference>
<sequence length="667" mass="73105">MKKQATQTITFTSSTTILENLAVASDNPRAKAESDCRIGDLAESIATLGLIQPLVVRNKRGKEKEEFQIIAGRRRFLALKSLQDAGIIEPSHPISILLAVGHETDIAAAAIADNEAHIPFTQVETWTAVARMAKNHDTHARISSAIGVDPRAIPQMIALANLPKVALDAFTTGKVTINTLRDLTRIQDPETRTKTAQGVVDGNIYEYQIRNIIQQDRISPRNPLILAIGMKAYTDAGGTVSTDLFTSDHDYIDNLGLATSLYLERIAKVDEAAKAAGFTRFVMHTRQTEDEFRERQFYRPDPDDGIENEFFAINDELNPPNVNSTQEEIDHFWSEYARAIQAAATLFSDEDRPHIIVTNSSYSGYSAHYDIIFAGPQEEGEETDAPGVSPNTQAPKSVSIHAGLPNSRAQADSQIASRLYALDLAQAPQAAMIGFLAASYFRLLNMLPTDRFTDVEKAKARKTYSTEDARSLLNITTTLADSRHGGDLPEIIPQSTLDELNSVCGKSEASLIPFFTEQSAATRLGYFALIVANSVDATVAFSGSLRGAAYETAASLAENFDTNPTAIWTPDEIWFKRLTSAQLRELISELDVVPADPKAKKTDLVQYAMEKAAEKRWLPTTHQLAKIREAMAKPAEPVVPDEVEPDNDLDNDKNTAANDELAATEAA</sequence>
<dbReference type="Gene3D" id="3.90.1530.30">
    <property type="match status" value="1"/>
</dbReference>
<gene>
    <name evidence="4" type="primary">noc</name>
    <name evidence="4" type="ORF">PbB2_02839</name>
</gene>
<dbReference type="InterPro" id="IPR004437">
    <property type="entry name" value="ParB/RepB/Spo0J"/>
</dbReference>
<feature type="compositionally biased region" description="Low complexity" evidence="2">
    <location>
        <begin position="654"/>
        <end position="667"/>
    </location>
</feature>
<evidence type="ECO:0000313" key="5">
    <source>
        <dbReference type="Proteomes" id="UP000245086"/>
    </source>
</evidence>
<dbReference type="GO" id="GO:0003677">
    <property type="term" value="F:DNA binding"/>
    <property type="evidence" value="ECO:0007669"/>
    <property type="project" value="InterPro"/>
</dbReference>
<dbReference type="PANTHER" id="PTHR33375:SF7">
    <property type="entry name" value="CHROMOSOME 2-PARTITIONING PROTEIN PARB-RELATED"/>
    <property type="match status" value="1"/>
</dbReference>
<evidence type="ECO:0000259" key="3">
    <source>
        <dbReference type="SMART" id="SM00470"/>
    </source>
</evidence>
<dbReference type="SMART" id="SM00470">
    <property type="entry name" value="ParB"/>
    <property type="match status" value="1"/>
</dbReference>